<dbReference type="SUPFAM" id="SSF53850">
    <property type="entry name" value="Periplasmic binding protein-like II"/>
    <property type="match status" value="1"/>
</dbReference>
<evidence type="ECO:0000256" key="1">
    <source>
        <dbReference type="ARBA" id="ARBA00004196"/>
    </source>
</evidence>
<protein>
    <submittedName>
        <fullName evidence="7">Extracellular solute-binding protein, family 5</fullName>
    </submittedName>
</protein>
<dbReference type="InterPro" id="IPR000914">
    <property type="entry name" value="SBP_5_dom"/>
</dbReference>
<dbReference type="Gene3D" id="3.10.105.10">
    <property type="entry name" value="Dipeptide-binding Protein, Domain 3"/>
    <property type="match status" value="1"/>
</dbReference>
<dbReference type="CDD" id="cd08504">
    <property type="entry name" value="PBP2_OppA"/>
    <property type="match status" value="1"/>
</dbReference>
<dbReference type="Gene3D" id="3.40.190.10">
    <property type="entry name" value="Periplasmic binding protein-like II"/>
    <property type="match status" value="1"/>
</dbReference>
<dbReference type="FunFam" id="3.90.76.10:FF:000001">
    <property type="entry name" value="Oligopeptide ABC transporter substrate-binding protein"/>
    <property type="match status" value="1"/>
</dbReference>
<sequence length="549" mass="61198">MSPLAASDTTTSGTDDMLRHSHTRLATTLLSSLSLASLALAAPAQADTLNIGVMGELASFDTSQVSGGVWESQILMDVYEGLLKENPEGEVMPGMATDWDISEDGRTYTFHLREGAKWSDGAPVTAEDFVFGWQHLLDPASASKYAYLLYPIKNAEAVNTGDRPLDALGVESLDDGKTLKVTLDAPTPYFLQLLTHYTAYPVPKHAVEKYGKQWVKMDNIVTNGAFTPVEWVSQSRISVEKNPDYYEADEVELDGVNYFNTEDRNAAISRFRAGELDIVRDYPSSRYQWLEDNLPEATHLSPMLGSYYYVLNTREGRPTADKRVREALNLVARRKVLSEQIMAGSFKDAYSLVPPGTSHYDVQRMDGVDGDYQKRLARAKQLIEEAGYGPDNPLHLQLRYNTSDEHKKIAIALAAMWKPLGVDVEMTNAEATVHYQTIQQGDFDIARAGWIADYNDAENFLTLLRSGVGNNYGGYANPEYDALLAQAATVRDLDEREALLEKAENVALDDYALVPLLYYVTRNLVNPDISGWQDNAEDDHPSRWVTFTE</sequence>
<feature type="domain" description="Solute-binding protein family 5" evidence="6">
    <location>
        <begin position="90"/>
        <end position="471"/>
    </location>
</feature>
<dbReference type="Gene3D" id="3.90.76.10">
    <property type="entry name" value="Dipeptide-binding Protein, Domain 1"/>
    <property type="match status" value="1"/>
</dbReference>
<keyword evidence="8" id="KW-1185">Reference proteome</keyword>
<evidence type="ECO:0000313" key="7">
    <source>
        <dbReference type="EMBL" id="ABE60343.1"/>
    </source>
</evidence>
<dbReference type="PANTHER" id="PTHR30290:SF10">
    <property type="entry name" value="PERIPLASMIC OLIGOPEPTIDE-BINDING PROTEIN-RELATED"/>
    <property type="match status" value="1"/>
</dbReference>
<accession>Q1QT65</accession>
<keyword evidence="3" id="KW-0813">Transport</keyword>
<evidence type="ECO:0000256" key="4">
    <source>
        <dbReference type="ARBA" id="ARBA00022729"/>
    </source>
</evidence>
<dbReference type="eggNOG" id="COG4166">
    <property type="taxonomic scope" value="Bacteria"/>
</dbReference>
<keyword evidence="4 5" id="KW-0732">Signal</keyword>
<feature type="chain" id="PRO_5004196398" evidence="5">
    <location>
        <begin position="47"/>
        <end position="549"/>
    </location>
</feature>
<evidence type="ECO:0000313" key="8">
    <source>
        <dbReference type="Proteomes" id="UP000000239"/>
    </source>
</evidence>
<dbReference type="STRING" id="290398.Csal_2999"/>
<feature type="signal peptide" evidence="5">
    <location>
        <begin position="1"/>
        <end position="46"/>
    </location>
</feature>
<dbReference type="Proteomes" id="UP000000239">
    <property type="component" value="Chromosome"/>
</dbReference>
<evidence type="ECO:0000256" key="2">
    <source>
        <dbReference type="ARBA" id="ARBA00005695"/>
    </source>
</evidence>
<name>Q1QT65_CHRI1</name>
<dbReference type="HOGENOM" id="CLU_017028_0_3_6"/>
<organism evidence="7 8">
    <name type="scientific">Chromohalobacter israelensis (strain ATCC BAA-138 / DSM 3043 / CIP 106854 / NCIMB 13768 / 1H11)</name>
    <name type="common">Chromohalobacter salexigens</name>
    <dbReference type="NCBI Taxonomy" id="290398"/>
    <lineage>
        <taxon>Bacteria</taxon>
        <taxon>Pseudomonadati</taxon>
        <taxon>Pseudomonadota</taxon>
        <taxon>Gammaproteobacteria</taxon>
        <taxon>Oceanospirillales</taxon>
        <taxon>Halomonadaceae</taxon>
        <taxon>Chromohalobacter</taxon>
    </lineage>
</organism>
<evidence type="ECO:0000259" key="6">
    <source>
        <dbReference type="Pfam" id="PF00496"/>
    </source>
</evidence>
<dbReference type="Pfam" id="PF00496">
    <property type="entry name" value="SBP_bac_5"/>
    <property type="match status" value="1"/>
</dbReference>
<evidence type="ECO:0000256" key="5">
    <source>
        <dbReference type="SAM" id="SignalP"/>
    </source>
</evidence>
<dbReference type="PROSITE" id="PS01040">
    <property type="entry name" value="SBP_BACTERIAL_5"/>
    <property type="match status" value="1"/>
</dbReference>
<dbReference type="GO" id="GO:0030288">
    <property type="term" value="C:outer membrane-bounded periplasmic space"/>
    <property type="evidence" value="ECO:0007669"/>
    <property type="project" value="TreeGrafter"/>
</dbReference>
<dbReference type="InterPro" id="IPR030678">
    <property type="entry name" value="Peptide/Ni-bd"/>
</dbReference>
<dbReference type="InterPro" id="IPR039424">
    <property type="entry name" value="SBP_5"/>
</dbReference>
<dbReference type="PANTHER" id="PTHR30290">
    <property type="entry name" value="PERIPLASMIC BINDING COMPONENT OF ABC TRANSPORTER"/>
    <property type="match status" value="1"/>
</dbReference>
<proteinExistence type="inferred from homology"/>
<dbReference type="AlphaFoldDB" id="Q1QT65"/>
<dbReference type="KEGG" id="csa:Csal_2999"/>
<dbReference type="InterPro" id="IPR023765">
    <property type="entry name" value="SBP_5_CS"/>
</dbReference>
<dbReference type="EMBL" id="CP000285">
    <property type="protein sequence ID" value="ABE60343.1"/>
    <property type="molecule type" value="Genomic_DNA"/>
</dbReference>
<comment type="similarity">
    <text evidence="2">Belongs to the bacterial solute-binding protein 5 family.</text>
</comment>
<evidence type="ECO:0000256" key="3">
    <source>
        <dbReference type="ARBA" id="ARBA00022448"/>
    </source>
</evidence>
<dbReference type="PIRSF" id="PIRSF002741">
    <property type="entry name" value="MppA"/>
    <property type="match status" value="1"/>
</dbReference>
<reference evidence="7 8" key="1">
    <citation type="journal article" date="2011" name="Stand. Genomic Sci.">
        <title>Complete genome sequence of the halophilic and highly halotolerant Chromohalobacter salexigens type strain (1H11(T)).</title>
        <authorList>
            <person name="Copeland A."/>
            <person name="O'Connor K."/>
            <person name="Lucas S."/>
            <person name="Lapidus A."/>
            <person name="Berry K.W."/>
            <person name="Detter J.C."/>
            <person name="Del Rio T.G."/>
            <person name="Hammon N."/>
            <person name="Dalin E."/>
            <person name="Tice H."/>
            <person name="Pitluck S."/>
            <person name="Bruce D."/>
            <person name="Goodwin L."/>
            <person name="Han C."/>
            <person name="Tapia R."/>
            <person name="Saunders E."/>
            <person name="Schmutz J."/>
            <person name="Brettin T."/>
            <person name="Larimer F."/>
            <person name="Land M."/>
            <person name="Hauser L."/>
            <person name="Vargas C."/>
            <person name="Nieto J.J."/>
            <person name="Kyrpides N.C."/>
            <person name="Ivanova N."/>
            <person name="Goker M."/>
            <person name="Klenk H.P."/>
            <person name="Csonka L.N."/>
            <person name="Woyke T."/>
        </authorList>
    </citation>
    <scope>NUCLEOTIDE SEQUENCE [LARGE SCALE GENOMIC DNA]</scope>
    <source>
        <strain evidence="8">ATCC BAA-138 / DSM 3043 / CIP 106854 / NCIMB 13768 / 1H11</strain>
    </source>
</reference>
<dbReference type="GO" id="GO:1904680">
    <property type="term" value="F:peptide transmembrane transporter activity"/>
    <property type="evidence" value="ECO:0007669"/>
    <property type="project" value="TreeGrafter"/>
</dbReference>
<comment type="subcellular location">
    <subcellularLocation>
        <location evidence="1">Cell envelope</location>
    </subcellularLocation>
</comment>
<dbReference type="GO" id="GO:0043190">
    <property type="term" value="C:ATP-binding cassette (ABC) transporter complex"/>
    <property type="evidence" value="ECO:0007669"/>
    <property type="project" value="InterPro"/>
</dbReference>
<gene>
    <name evidence="7" type="ordered locus">Csal_2999</name>
</gene>
<dbReference type="GO" id="GO:0015833">
    <property type="term" value="P:peptide transport"/>
    <property type="evidence" value="ECO:0007669"/>
    <property type="project" value="TreeGrafter"/>
</dbReference>